<evidence type="ECO:0000313" key="9">
    <source>
        <dbReference type="Proteomes" id="UP001497512"/>
    </source>
</evidence>
<evidence type="ECO:0000256" key="5">
    <source>
        <dbReference type="ARBA" id="ARBA00023136"/>
    </source>
</evidence>
<keyword evidence="4 7" id="KW-1133">Transmembrane helix</keyword>
<keyword evidence="3" id="KW-0732">Signal</keyword>
<evidence type="ECO:0000313" key="8">
    <source>
        <dbReference type="EMBL" id="CAK9219091.1"/>
    </source>
</evidence>
<sequence>MALGTRYPLKVTIIAAVGAMVGTVAAIMGFSAERKRVSADQLVWIDDENKCKVPNNPALSLSIMAAFLLLAAQISLTVAGGCVCCIPGINKYISPAPLAIKSLILSWAACVTAVMFFFYGAAVSSNHHAKQNPRPMPVATSVSCGYAVNAGVFAGGALITLLATAFAVTYYLAVCRIYTSFNHHSKAAAAAAAQSNIELGQPAAGAGLVHIPI</sequence>
<evidence type="ECO:0000256" key="4">
    <source>
        <dbReference type="ARBA" id="ARBA00022989"/>
    </source>
</evidence>
<evidence type="ECO:0000256" key="7">
    <source>
        <dbReference type="SAM" id="Phobius"/>
    </source>
</evidence>
<dbReference type="Pfam" id="PF06749">
    <property type="entry name" value="DUF1218"/>
    <property type="match status" value="1"/>
</dbReference>
<name>A0ABP0UCX2_9BRYO</name>
<keyword evidence="2 7" id="KW-0812">Transmembrane</keyword>
<evidence type="ECO:0000256" key="3">
    <source>
        <dbReference type="ARBA" id="ARBA00022729"/>
    </source>
</evidence>
<dbReference type="InterPro" id="IPR052222">
    <property type="entry name" value="DESIGUAL"/>
</dbReference>
<keyword evidence="5 7" id="KW-0472">Membrane</keyword>
<protein>
    <submittedName>
        <fullName evidence="8">Uncharacterized protein</fullName>
    </submittedName>
</protein>
<evidence type="ECO:0000256" key="2">
    <source>
        <dbReference type="ARBA" id="ARBA00022692"/>
    </source>
</evidence>
<dbReference type="InterPro" id="IPR009606">
    <property type="entry name" value="DEAL/Modifying_wall_lignin1/2"/>
</dbReference>
<feature type="transmembrane region" description="Helical" evidence="7">
    <location>
        <begin position="12"/>
        <end position="32"/>
    </location>
</feature>
<dbReference type="Proteomes" id="UP001497512">
    <property type="component" value="Chromosome 3"/>
</dbReference>
<feature type="transmembrane region" description="Helical" evidence="7">
    <location>
        <begin position="98"/>
        <end position="119"/>
    </location>
</feature>
<evidence type="ECO:0000256" key="6">
    <source>
        <dbReference type="ARBA" id="ARBA00029467"/>
    </source>
</evidence>
<dbReference type="PANTHER" id="PTHR31769">
    <property type="entry name" value="OS07G0462200 PROTEIN-RELATED"/>
    <property type="match status" value="1"/>
</dbReference>
<evidence type="ECO:0000256" key="1">
    <source>
        <dbReference type="ARBA" id="ARBA00004127"/>
    </source>
</evidence>
<feature type="transmembrane region" description="Helical" evidence="7">
    <location>
        <begin position="146"/>
        <end position="173"/>
    </location>
</feature>
<keyword evidence="9" id="KW-1185">Reference proteome</keyword>
<comment type="subcellular location">
    <subcellularLocation>
        <location evidence="1">Endomembrane system</location>
        <topology evidence="1">Multi-pass membrane protein</topology>
    </subcellularLocation>
</comment>
<gene>
    <name evidence="8" type="ORF">CSSPTR1EN2_LOCUS14311</name>
</gene>
<accession>A0ABP0UCX2</accession>
<organism evidence="8 9">
    <name type="scientific">Sphagnum troendelagicum</name>
    <dbReference type="NCBI Taxonomy" id="128251"/>
    <lineage>
        <taxon>Eukaryota</taxon>
        <taxon>Viridiplantae</taxon>
        <taxon>Streptophyta</taxon>
        <taxon>Embryophyta</taxon>
        <taxon>Bryophyta</taxon>
        <taxon>Sphagnophytina</taxon>
        <taxon>Sphagnopsida</taxon>
        <taxon>Sphagnales</taxon>
        <taxon>Sphagnaceae</taxon>
        <taxon>Sphagnum</taxon>
    </lineage>
</organism>
<proteinExistence type="inferred from homology"/>
<dbReference type="EMBL" id="OZ019895">
    <property type="protein sequence ID" value="CAK9219091.1"/>
    <property type="molecule type" value="Genomic_DNA"/>
</dbReference>
<reference evidence="8" key="1">
    <citation type="submission" date="2024-02" db="EMBL/GenBank/DDBJ databases">
        <authorList>
            <consortium name="ELIXIR-Norway"/>
            <consortium name="Elixir Norway"/>
        </authorList>
    </citation>
    <scope>NUCLEOTIDE SEQUENCE</scope>
</reference>
<comment type="similarity">
    <text evidence="6">Belongs to the DESIGUAL family.</text>
</comment>
<feature type="transmembrane region" description="Helical" evidence="7">
    <location>
        <begin position="63"/>
        <end position="86"/>
    </location>
</feature>